<dbReference type="Pfam" id="PF11468">
    <property type="entry name" value="PTase_Orf2"/>
    <property type="match status" value="1"/>
</dbReference>
<dbReference type="OrthoDB" id="4515750at2"/>
<gene>
    <name evidence="1" type="ORF">SAMN05216499_11723</name>
</gene>
<protein>
    <submittedName>
        <fullName evidence="1">Aromatic prenyltransferase Orf2</fullName>
    </submittedName>
</protein>
<keyword evidence="2" id="KW-1185">Reference proteome</keyword>
<dbReference type="EMBL" id="FRBI01000017">
    <property type="protein sequence ID" value="SHM95502.1"/>
    <property type="molecule type" value="Genomic_DNA"/>
</dbReference>
<sequence length="303" mass="32912">MAGTTELEDLYSVIEASARQLGVTCSRETVWPVMTTYQDLIPQSAIAFRVETSARRGDDFSCRFTMLPKQIDPYALALSGGLTPRTDHPVGSLSADIAAACPIDNYGVDFGVVGGFTKTFQFFPPDELQPVSTLAGIAAVPPALAANTAFFERHGVADQVALTGMDYEHKTFNVYFKTPDGYLLEPKNVAAVLGDIGMPEPSEQLLTLARSAGGFYVTLNWDSPGVQRICFSAMTKDPAALTGGHLEPKIEQLARNAPSADPGSDRAFICYVASSPAGEYFKLLSFYRAQPDVVRLWREYEDN</sequence>
<accession>A0A1M7MWS4</accession>
<keyword evidence="1" id="KW-0808">Transferase</keyword>
<organism evidence="1 2">
    <name type="scientific">Actinacidiphila paucisporea</name>
    <dbReference type="NCBI Taxonomy" id="310782"/>
    <lineage>
        <taxon>Bacteria</taxon>
        <taxon>Bacillati</taxon>
        <taxon>Actinomycetota</taxon>
        <taxon>Actinomycetes</taxon>
        <taxon>Kitasatosporales</taxon>
        <taxon>Streptomycetaceae</taxon>
        <taxon>Actinacidiphila</taxon>
    </lineage>
</organism>
<dbReference type="InterPro" id="IPR036239">
    <property type="entry name" value="PrenylTrfase-like_sf"/>
</dbReference>
<dbReference type="AlphaFoldDB" id="A0A1M7MWS4"/>
<dbReference type="SUPFAM" id="SSF143492">
    <property type="entry name" value="Prenyltransferase-like"/>
    <property type="match status" value="1"/>
</dbReference>
<dbReference type="CDD" id="cd13931">
    <property type="entry name" value="PT-CloQ_NphB"/>
    <property type="match status" value="1"/>
</dbReference>
<evidence type="ECO:0000313" key="2">
    <source>
        <dbReference type="Proteomes" id="UP000184111"/>
    </source>
</evidence>
<reference evidence="1 2" key="1">
    <citation type="submission" date="2016-11" db="EMBL/GenBank/DDBJ databases">
        <authorList>
            <person name="Jaros S."/>
            <person name="Januszkiewicz K."/>
            <person name="Wedrychowicz H."/>
        </authorList>
    </citation>
    <scope>NUCLEOTIDE SEQUENCE [LARGE SCALE GENOMIC DNA]</scope>
    <source>
        <strain evidence="1 2">CGMCC 4.2025</strain>
    </source>
</reference>
<dbReference type="GO" id="GO:0016740">
    <property type="term" value="F:transferase activity"/>
    <property type="evidence" value="ECO:0007669"/>
    <property type="project" value="UniProtKB-KW"/>
</dbReference>
<dbReference type="InterPro" id="IPR020965">
    <property type="entry name" value="Prenyltransferase_CloQ"/>
</dbReference>
<name>A0A1M7MWS4_9ACTN</name>
<evidence type="ECO:0000313" key="1">
    <source>
        <dbReference type="EMBL" id="SHM95502.1"/>
    </source>
</evidence>
<dbReference type="RefSeq" id="WP_073500931.1">
    <property type="nucleotide sequence ID" value="NZ_FRBI01000017.1"/>
</dbReference>
<proteinExistence type="predicted"/>
<dbReference type="Proteomes" id="UP000184111">
    <property type="component" value="Unassembled WGS sequence"/>
</dbReference>